<feature type="chain" id="PRO_5042119413" evidence="1">
    <location>
        <begin position="19"/>
        <end position="178"/>
    </location>
</feature>
<evidence type="ECO:0000256" key="1">
    <source>
        <dbReference type="SAM" id="SignalP"/>
    </source>
</evidence>
<gene>
    <name evidence="2" type="ORF">BGZ95_002255</name>
</gene>
<evidence type="ECO:0000313" key="3">
    <source>
        <dbReference type="Proteomes" id="UP001194580"/>
    </source>
</evidence>
<name>A0AAD4D5Q9_9FUNG</name>
<organism evidence="2 3">
    <name type="scientific">Linnemannia exigua</name>
    <dbReference type="NCBI Taxonomy" id="604196"/>
    <lineage>
        <taxon>Eukaryota</taxon>
        <taxon>Fungi</taxon>
        <taxon>Fungi incertae sedis</taxon>
        <taxon>Mucoromycota</taxon>
        <taxon>Mortierellomycotina</taxon>
        <taxon>Mortierellomycetes</taxon>
        <taxon>Mortierellales</taxon>
        <taxon>Mortierellaceae</taxon>
        <taxon>Linnemannia</taxon>
    </lineage>
</organism>
<accession>A0AAD4D5Q9</accession>
<reference evidence="2" key="1">
    <citation type="journal article" date="2020" name="Fungal Divers.">
        <title>Resolving the Mortierellaceae phylogeny through synthesis of multi-gene phylogenetics and phylogenomics.</title>
        <authorList>
            <person name="Vandepol N."/>
            <person name="Liber J."/>
            <person name="Desiro A."/>
            <person name="Na H."/>
            <person name="Kennedy M."/>
            <person name="Barry K."/>
            <person name="Grigoriev I.V."/>
            <person name="Miller A.N."/>
            <person name="O'Donnell K."/>
            <person name="Stajich J.E."/>
            <person name="Bonito G."/>
        </authorList>
    </citation>
    <scope>NUCLEOTIDE SEQUENCE</scope>
    <source>
        <strain evidence="2">NRRL 28262</strain>
    </source>
</reference>
<dbReference type="AlphaFoldDB" id="A0AAD4D5Q9"/>
<protein>
    <submittedName>
        <fullName evidence="2">Uncharacterized protein</fullName>
    </submittedName>
</protein>
<evidence type="ECO:0000313" key="2">
    <source>
        <dbReference type="EMBL" id="KAG0268959.1"/>
    </source>
</evidence>
<feature type="signal peptide" evidence="1">
    <location>
        <begin position="1"/>
        <end position="18"/>
    </location>
</feature>
<sequence>MRFSTILASVSLAALASAATFSTASTSSAAAATNTTVPPQNTACFECLMNTFLQAVPACKRSMLDNIGSNVRLDDQGKACVCPVSSMAAKPEVLAPCLGPQLCSTNFTTYTTDIFVRIGQNNNCASYNAVSTPLPTTAAGTGADKPAPTNGANHGMDIVGGKLVALTALLAMAVAGAL</sequence>
<dbReference type="Proteomes" id="UP001194580">
    <property type="component" value="Unassembled WGS sequence"/>
</dbReference>
<proteinExistence type="predicted"/>
<dbReference type="EMBL" id="JAAAIL010001472">
    <property type="protein sequence ID" value="KAG0268959.1"/>
    <property type="molecule type" value="Genomic_DNA"/>
</dbReference>
<keyword evidence="3" id="KW-1185">Reference proteome</keyword>
<comment type="caution">
    <text evidence="2">The sequence shown here is derived from an EMBL/GenBank/DDBJ whole genome shotgun (WGS) entry which is preliminary data.</text>
</comment>
<keyword evidence="1" id="KW-0732">Signal</keyword>